<dbReference type="SMART" id="SM00248">
    <property type="entry name" value="ANK"/>
    <property type="match status" value="2"/>
</dbReference>
<keyword evidence="1" id="KW-0677">Repeat</keyword>
<dbReference type="SUPFAM" id="SSF48403">
    <property type="entry name" value="Ankyrin repeat"/>
    <property type="match status" value="1"/>
</dbReference>
<dbReference type="PROSITE" id="PS50088">
    <property type="entry name" value="ANK_REPEAT"/>
    <property type="match status" value="1"/>
</dbReference>
<accession>A0ABQ3ZTC0</accession>
<evidence type="ECO:0000313" key="5">
    <source>
        <dbReference type="Proteomes" id="UP000603200"/>
    </source>
</evidence>
<dbReference type="PROSITE" id="PS50297">
    <property type="entry name" value="ANK_REP_REGION"/>
    <property type="match status" value="1"/>
</dbReference>
<feature type="repeat" description="ANK" evidence="3">
    <location>
        <begin position="36"/>
        <end position="68"/>
    </location>
</feature>
<evidence type="ECO:0000256" key="3">
    <source>
        <dbReference type="PROSITE-ProRule" id="PRU00023"/>
    </source>
</evidence>
<dbReference type="InterPro" id="IPR002110">
    <property type="entry name" value="Ankyrin_rpt"/>
</dbReference>
<dbReference type="Pfam" id="PF12796">
    <property type="entry name" value="Ank_2"/>
    <property type="match status" value="1"/>
</dbReference>
<keyword evidence="4" id="KW-0723">Serine/threonine-protein kinase</keyword>
<proteinExistence type="predicted"/>
<dbReference type="GO" id="GO:0004674">
    <property type="term" value="F:protein serine/threonine kinase activity"/>
    <property type="evidence" value="ECO:0007669"/>
    <property type="project" value="UniProtKB-KW"/>
</dbReference>
<gene>
    <name evidence="4" type="ORF">Ahu01nite_048950</name>
</gene>
<keyword evidence="4" id="KW-0418">Kinase</keyword>
<dbReference type="RefSeq" id="WP_239159090.1">
    <property type="nucleotide sequence ID" value="NZ_BAAATV010000002.1"/>
</dbReference>
<evidence type="ECO:0000256" key="1">
    <source>
        <dbReference type="ARBA" id="ARBA00022737"/>
    </source>
</evidence>
<keyword evidence="5" id="KW-1185">Reference proteome</keyword>
<keyword evidence="4" id="KW-0808">Transferase</keyword>
<reference evidence="4 5" key="1">
    <citation type="submission" date="2021-01" db="EMBL/GenBank/DDBJ databases">
        <title>Whole genome shotgun sequence of Actinoplanes humidus NBRC 14915.</title>
        <authorList>
            <person name="Komaki H."/>
            <person name="Tamura T."/>
        </authorList>
    </citation>
    <scope>NUCLEOTIDE SEQUENCE [LARGE SCALE GENOMIC DNA]</scope>
    <source>
        <strain evidence="4 5">NBRC 14915</strain>
    </source>
</reference>
<sequence>MRKKLQAKLADALYCDDPERLAALLRADADPLVHRDGETALYRASVQGAAGNVRVLLEAGAPPNEECDEGLPLCGAACWGHDDAVRELLAAGADPLLKEHGTLSALEWAERNGYDSTVALLRG</sequence>
<dbReference type="Proteomes" id="UP000603200">
    <property type="component" value="Unassembled WGS sequence"/>
</dbReference>
<dbReference type="PANTHER" id="PTHR24171">
    <property type="entry name" value="ANKYRIN REPEAT DOMAIN-CONTAINING PROTEIN 39-RELATED"/>
    <property type="match status" value="1"/>
</dbReference>
<evidence type="ECO:0000313" key="4">
    <source>
        <dbReference type="EMBL" id="GIE21793.1"/>
    </source>
</evidence>
<evidence type="ECO:0000256" key="2">
    <source>
        <dbReference type="ARBA" id="ARBA00023043"/>
    </source>
</evidence>
<dbReference type="InterPro" id="IPR036770">
    <property type="entry name" value="Ankyrin_rpt-contain_sf"/>
</dbReference>
<keyword evidence="2 3" id="KW-0040">ANK repeat</keyword>
<comment type="caution">
    <text evidence="4">The sequence shown here is derived from an EMBL/GenBank/DDBJ whole genome shotgun (WGS) entry which is preliminary data.</text>
</comment>
<dbReference type="EMBL" id="BOMN01000060">
    <property type="protein sequence ID" value="GIE21793.1"/>
    <property type="molecule type" value="Genomic_DNA"/>
</dbReference>
<protein>
    <submittedName>
        <fullName evidence="4">Serine/threonine protein kinase</fullName>
    </submittedName>
</protein>
<organism evidence="4 5">
    <name type="scientific">Winogradskya humida</name>
    <dbReference type="NCBI Taxonomy" id="113566"/>
    <lineage>
        <taxon>Bacteria</taxon>
        <taxon>Bacillati</taxon>
        <taxon>Actinomycetota</taxon>
        <taxon>Actinomycetes</taxon>
        <taxon>Micromonosporales</taxon>
        <taxon>Micromonosporaceae</taxon>
        <taxon>Winogradskya</taxon>
    </lineage>
</organism>
<name>A0ABQ3ZTC0_9ACTN</name>
<dbReference type="Gene3D" id="1.25.40.20">
    <property type="entry name" value="Ankyrin repeat-containing domain"/>
    <property type="match status" value="1"/>
</dbReference>